<keyword evidence="6 10" id="KW-0067">ATP-binding</keyword>
<keyword evidence="11" id="KW-1185">Reference proteome</keyword>
<dbReference type="Pfam" id="PF00005">
    <property type="entry name" value="ABC_tran"/>
    <property type="match status" value="1"/>
</dbReference>
<gene>
    <name evidence="10" type="ORF">PY649_29225</name>
</gene>
<dbReference type="PANTHER" id="PTHR43297">
    <property type="entry name" value="OLIGOPEPTIDE TRANSPORT ATP-BINDING PROTEIN APPD"/>
    <property type="match status" value="1"/>
</dbReference>
<dbReference type="InterPro" id="IPR003439">
    <property type="entry name" value="ABC_transporter-like_ATP-bd"/>
</dbReference>
<feature type="domain" description="ABC transporter" evidence="9">
    <location>
        <begin position="27"/>
        <end position="278"/>
    </location>
</feature>
<evidence type="ECO:0000256" key="2">
    <source>
        <dbReference type="ARBA" id="ARBA00005417"/>
    </source>
</evidence>
<dbReference type="Pfam" id="PF08352">
    <property type="entry name" value="oligo_HPY"/>
    <property type="match status" value="1"/>
</dbReference>
<dbReference type="InterPro" id="IPR017871">
    <property type="entry name" value="ABC_transporter-like_CS"/>
</dbReference>
<name>A0ABT7K302_9HYPH</name>
<evidence type="ECO:0000256" key="4">
    <source>
        <dbReference type="ARBA" id="ARBA00022475"/>
    </source>
</evidence>
<comment type="caution">
    <text evidence="10">The sequence shown here is derived from an EMBL/GenBank/DDBJ whole genome shotgun (WGS) entry which is preliminary data.</text>
</comment>
<evidence type="ECO:0000313" key="11">
    <source>
        <dbReference type="Proteomes" id="UP001172645"/>
    </source>
</evidence>
<evidence type="ECO:0000256" key="8">
    <source>
        <dbReference type="SAM" id="MobiDB-lite"/>
    </source>
</evidence>
<dbReference type="Gene3D" id="3.40.50.300">
    <property type="entry name" value="P-loop containing nucleotide triphosphate hydrolases"/>
    <property type="match status" value="1"/>
</dbReference>
<keyword evidence="3" id="KW-0813">Transport</keyword>
<protein>
    <submittedName>
        <fullName evidence="10">ABC transporter ATP-binding protein</fullName>
    </submittedName>
</protein>
<dbReference type="InterPro" id="IPR013563">
    <property type="entry name" value="Oligopep_ABC_C"/>
</dbReference>
<dbReference type="Proteomes" id="UP001172645">
    <property type="component" value="Unassembled WGS sequence"/>
</dbReference>
<dbReference type="PROSITE" id="PS50893">
    <property type="entry name" value="ABC_TRANSPORTER_2"/>
    <property type="match status" value="1"/>
</dbReference>
<dbReference type="SMART" id="SM00382">
    <property type="entry name" value="AAA"/>
    <property type="match status" value="1"/>
</dbReference>
<dbReference type="PROSITE" id="PS00211">
    <property type="entry name" value="ABC_TRANSPORTER_1"/>
    <property type="match status" value="1"/>
</dbReference>
<sequence length="347" mass="37686">MIAETSSKQNQGQSQSQSRSGKQVPLLKVENLSVEFGPKDRPIRVVNGVSFEIAAGGAVGIVGESGSGKSITSLATMGLIPMPPGRIAEGRVELEGVNLLELPRSKMPEIRGRDIAMIFQEPMSSLNPVMTIGDQIGEAIKLHEKSSREERRARIIELLKLVGMPDPQKRIAAYPHQFSGGMRQRVMIAMAVACNPKLLIADEPTTALDVTIQAQVLELMKKVRRELNTAVLLISHDLGVVADIAERVIVMYAGRVVEDGDVRTIFRNPGHPYTRGLLQSVPKLKDDRKRLYQIPGSVPLAGAVKQGCPFYARCADRIDKCAQVMPPMFTQATGQKAACWVSAGATS</sequence>
<evidence type="ECO:0000256" key="7">
    <source>
        <dbReference type="ARBA" id="ARBA00023136"/>
    </source>
</evidence>
<accession>A0ABT7K302</accession>
<evidence type="ECO:0000259" key="9">
    <source>
        <dbReference type="PROSITE" id="PS50893"/>
    </source>
</evidence>
<dbReference type="InterPro" id="IPR050388">
    <property type="entry name" value="ABC_Ni/Peptide_Import"/>
</dbReference>
<keyword evidence="7" id="KW-0472">Membrane</keyword>
<evidence type="ECO:0000313" key="10">
    <source>
        <dbReference type="EMBL" id="MDL2402985.1"/>
    </source>
</evidence>
<evidence type="ECO:0000256" key="3">
    <source>
        <dbReference type="ARBA" id="ARBA00022448"/>
    </source>
</evidence>
<keyword evidence="4" id="KW-1003">Cell membrane</keyword>
<comment type="subcellular location">
    <subcellularLocation>
        <location evidence="1">Cell inner membrane</location>
        <topology evidence="1">Peripheral membrane protein</topology>
    </subcellularLocation>
</comment>
<organism evidence="10 11">
    <name type="scientific">Rhizobium mayense</name>
    <dbReference type="NCBI Taxonomy" id="1312184"/>
    <lineage>
        <taxon>Bacteria</taxon>
        <taxon>Pseudomonadati</taxon>
        <taxon>Pseudomonadota</taxon>
        <taxon>Alphaproteobacteria</taxon>
        <taxon>Hyphomicrobiales</taxon>
        <taxon>Rhizobiaceae</taxon>
        <taxon>Rhizobium/Agrobacterium group</taxon>
        <taxon>Rhizobium</taxon>
    </lineage>
</organism>
<dbReference type="InterPro" id="IPR003593">
    <property type="entry name" value="AAA+_ATPase"/>
</dbReference>
<dbReference type="GO" id="GO:0005524">
    <property type="term" value="F:ATP binding"/>
    <property type="evidence" value="ECO:0007669"/>
    <property type="project" value="UniProtKB-KW"/>
</dbReference>
<dbReference type="NCBIfam" id="TIGR01727">
    <property type="entry name" value="oligo_HPY"/>
    <property type="match status" value="1"/>
</dbReference>
<proteinExistence type="inferred from homology"/>
<dbReference type="InterPro" id="IPR027417">
    <property type="entry name" value="P-loop_NTPase"/>
</dbReference>
<dbReference type="SUPFAM" id="SSF52540">
    <property type="entry name" value="P-loop containing nucleoside triphosphate hydrolases"/>
    <property type="match status" value="1"/>
</dbReference>
<dbReference type="PANTHER" id="PTHR43297:SF2">
    <property type="entry name" value="DIPEPTIDE TRANSPORT ATP-BINDING PROTEIN DPPD"/>
    <property type="match status" value="1"/>
</dbReference>
<dbReference type="EMBL" id="JARFYM010000036">
    <property type="protein sequence ID" value="MDL2402985.1"/>
    <property type="molecule type" value="Genomic_DNA"/>
</dbReference>
<keyword evidence="5" id="KW-0547">Nucleotide-binding</keyword>
<feature type="compositionally biased region" description="Low complexity" evidence="8">
    <location>
        <begin position="1"/>
        <end position="23"/>
    </location>
</feature>
<evidence type="ECO:0000256" key="6">
    <source>
        <dbReference type="ARBA" id="ARBA00022840"/>
    </source>
</evidence>
<dbReference type="CDD" id="cd03257">
    <property type="entry name" value="ABC_NikE_OppD_transporters"/>
    <property type="match status" value="1"/>
</dbReference>
<evidence type="ECO:0000256" key="5">
    <source>
        <dbReference type="ARBA" id="ARBA00022741"/>
    </source>
</evidence>
<evidence type="ECO:0000256" key="1">
    <source>
        <dbReference type="ARBA" id="ARBA00004417"/>
    </source>
</evidence>
<reference evidence="10" key="1">
    <citation type="submission" date="2023-06" db="EMBL/GenBank/DDBJ databases">
        <title>Phylogenetic Diversity of Rhizobium strains.</title>
        <authorList>
            <person name="Moura F.T."/>
            <person name="Helene L.C.F."/>
            <person name="Hungria M."/>
        </authorList>
    </citation>
    <scope>NUCLEOTIDE SEQUENCE</scope>
    <source>
        <strain evidence="10">CCGE526</strain>
    </source>
</reference>
<feature type="region of interest" description="Disordered" evidence="8">
    <location>
        <begin position="1"/>
        <end position="24"/>
    </location>
</feature>
<comment type="similarity">
    <text evidence="2">Belongs to the ABC transporter superfamily.</text>
</comment>